<reference evidence="2" key="2">
    <citation type="submission" date="2021-02" db="EMBL/GenBank/DDBJ databases">
        <title>Aspergillus chevalieri M1 genome sequence.</title>
        <authorList>
            <person name="Kadooka C."/>
            <person name="Mori K."/>
            <person name="Futagami T."/>
        </authorList>
    </citation>
    <scope>NUCLEOTIDE SEQUENCE</scope>
    <source>
        <strain evidence="2">M1</strain>
    </source>
</reference>
<evidence type="ECO:0000313" key="2">
    <source>
        <dbReference type="EMBL" id="BCR88471.1"/>
    </source>
</evidence>
<keyword evidence="3" id="KW-1185">Reference proteome</keyword>
<keyword evidence="1" id="KW-0732">Signal</keyword>
<gene>
    <name evidence="2" type="ORF">ACHE_41035S</name>
</gene>
<feature type="signal peptide" evidence="1">
    <location>
        <begin position="1"/>
        <end position="18"/>
    </location>
</feature>
<protein>
    <submittedName>
        <fullName evidence="2">Uncharacterized protein</fullName>
    </submittedName>
</protein>
<dbReference type="RefSeq" id="XP_043136993.1">
    <property type="nucleotide sequence ID" value="XM_043279301.1"/>
</dbReference>
<evidence type="ECO:0000313" key="3">
    <source>
        <dbReference type="Proteomes" id="UP000637239"/>
    </source>
</evidence>
<accession>A0A7R7VPI9</accession>
<sequence length="238" mass="24870">MKLSLATLTALLVALAHAAPVPGDSTEISGNALVEANVLNDAVKNVGNNAASGLLKEVDGLVKQLTEALGGLVPLRKRGDETEITDNVLIKADVLNDAVKNVGNDAVRGLLEELSGLLGQLTGALGGLLKRDSTEITDNALVDAKVANNAAKNILNNAAKRHDDIDLPLDLNDLLKRDNTEISDNAGVDAKVANDAAKNILNDALKRGDDTEIKDNTLIKLNILNDALKNILNALASS</sequence>
<reference evidence="2" key="1">
    <citation type="submission" date="2021-01" db="EMBL/GenBank/DDBJ databases">
        <authorList>
            <consortium name="Aspergillus chevalieri M1 genome sequencing consortium"/>
            <person name="Kazuki M."/>
            <person name="Futagami T."/>
        </authorList>
    </citation>
    <scope>NUCLEOTIDE SEQUENCE</scope>
    <source>
        <strain evidence="2">M1</strain>
    </source>
</reference>
<dbReference type="KEGG" id="ache:ACHE_41035S"/>
<dbReference type="GeneID" id="66982829"/>
<dbReference type="EMBL" id="AP024419">
    <property type="protein sequence ID" value="BCR88471.1"/>
    <property type="molecule type" value="Genomic_DNA"/>
</dbReference>
<organism evidence="2 3">
    <name type="scientific">Aspergillus chevalieri</name>
    <name type="common">Eurotium chevalieri</name>
    <dbReference type="NCBI Taxonomy" id="182096"/>
    <lineage>
        <taxon>Eukaryota</taxon>
        <taxon>Fungi</taxon>
        <taxon>Dikarya</taxon>
        <taxon>Ascomycota</taxon>
        <taxon>Pezizomycotina</taxon>
        <taxon>Eurotiomycetes</taxon>
        <taxon>Eurotiomycetidae</taxon>
        <taxon>Eurotiales</taxon>
        <taxon>Aspergillaceae</taxon>
        <taxon>Aspergillus</taxon>
        <taxon>Aspergillus subgen. Aspergillus</taxon>
    </lineage>
</organism>
<evidence type="ECO:0000256" key="1">
    <source>
        <dbReference type="SAM" id="SignalP"/>
    </source>
</evidence>
<dbReference type="AlphaFoldDB" id="A0A7R7VPI9"/>
<feature type="chain" id="PRO_5031208730" evidence="1">
    <location>
        <begin position="19"/>
        <end position="238"/>
    </location>
</feature>
<name>A0A7R7VPI9_ASPCH</name>
<dbReference type="Proteomes" id="UP000637239">
    <property type="component" value="Chromosome 4"/>
</dbReference>
<proteinExistence type="predicted"/>